<dbReference type="OrthoDB" id="2989867at2"/>
<protein>
    <submittedName>
        <fullName evidence="1">Uncharacterized protein</fullName>
    </submittedName>
</protein>
<gene>
    <name evidence="1" type="ORF">SAMN04488112_11825</name>
</gene>
<dbReference type="Proteomes" id="UP000199387">
    <property type="component" value="Unassembled WGS sequence"/>
</dbReference>
<proteinExistence type="predicted"/>
<dbReference type="EMBL" id="FMZA01000018">
    <property type="protein sequence ID" value="SDC83226.1"/>
    <property type="molecule type" value="Genomic_DNA"/>
</dbReference>
<evidence type="ECO:0000313" key="2">
    <source>
        <dbReference type="Proteomes" id="UP000199387"/>
    </source>
</evidence>
<name>A0A1G6PUM5_9BACL</name>
<dbReference type="RefSeq" id="WP_091571842.1">
    <property type="nucleotide sequence ID" value="NZ_FMZA01000018.1"/>
</dbReference>
<sequence>MALTEEEKETVIQFDEAGQTAFVYTASWDMARNLKKAGFAPVKKVKGAWWFEVPRGSLTIQGEKDCLTLGGLG</sequence>
<reference evidence="1 2" key="1">
    <citation type="submission" date="2016-10" db="EMBL/GenBank/DDBJ databases">
        <authorList>
            <person name="de Groot N.N."/>
        </authorList>
    </citation>
    <scope>NUCLEOTIDE SEQUENCE [LARGE SCALE GENOMIC DNA]</scope>
    <source>
        <strain evidence="1 2">DSM 45514</strain>
    </source>
</reference>
<organism evidence="1 2">
    <name type="scientific">Melghirimyces thermohalophilus</name>
    <dbReference type="NCBI Taxonomy" id="1236220"/>
    <lineage>
        <taxon>Bacteria</taxon>
        <taxon>Bacillati</taxon>
        <taxon>Bacillota</taxon>
        <taxon>Bacilli</taxon>
        <taxon>Bacillales</taxon>
        <taxon>Thermoactinomycetaceae</taxon>
        <taxon>Melghirimyces</taxon>
    </lineage>
</organism>
<evidence type="ECO:0000313" key="1">
    <source>
        <dbReference type="EMBL" id="SDC83226.1"/>
    </source>
</evidence>
<accession>A0A1G6PUM5</accession>
<keyword evidence="2" id="KW-1185">Reference proteome</keyword>
<dbReference type="AlphaFoldDB" id="A0A1G6PUM5"/>